<dbReference type="AlphaFoldDB" id="A0A2T0TIK9"/>
<name>A0A2T0TIK9_9BACT</name>
<dbReference type="InterPro" id="IPR035959">
    <property type="entry name" value="RutC-like_sf"/>
</dbReference>
<proteinExistence type="inferred from homology"/>
<protein>
    <submittedName>
        <fullName evidence="2">2-iminobutanoate/2-iminopropanoate deaminase</fullName>
    </submittedName>
</protein>
<dbReference type="SUPFAM" id="SSF55298">
    <property type="entry name" value="YjgF-like"/>
    <property type="match status" value="1"/>
</dbReference>
<keyword evidence="3" id="KW-1185">Reference proteome</keyword>
<dbReference type="InterPro" id="IPR006175">
    <property type="entry name" value="YjgF/YER057c/UK114"/>
</dbReference>
<comment type="similarity">
    <text evidence="1">Belongs to the RutC family.</text>
</comment>
<evidence type="ECO:0000256" key="1">
    <source>
        <dbReference type="ARBA" id="ARBA00010552"/>
    </source>
</evidence>
<dbReference type="PANTHER" id="PTHR11803:SF39">
    <property type="entry name" value="2-IMINOBUTANOATE_2-IMINOPROPANOATE DEAMINASE"/>
    <property type="match status" value="1"/>
</dbReference>
<dbReference type="InterPro" id="IPR006056">
    <property type="entry name" value="RidA"/>
</dbReference>
<comment type="caution">
    <text evidence="2">The sequence shown here is derived from an EMBL/GenBank/DDBJ whole genome shotgun (WGS) entry which is preliminary data.</text>
</comment>
<dbReference type="GO" id="GO:0019239">
    <property type="term" value="F:deaminase activity"/>
    <property type="evidence" value="ECO:0007669"/>
    <property type="project" value="TreeGrafter"/>
</dbReference>
<dbReference type="FunFam" id="3.30.1330.40:FF:000001">
    <property type="entry name" value="L-PSP family endoribonuclease"/>
    <property type="match status" value="1"/>
</dbReference>
<dbReference type="CDD" id="cd00448">
    <property type="entry name" value="YjgF_YER057c_UK114_family"/>
    <property type="match status" value="1"/>
</dbReference>
<dbReference type="GO" id="GO:0005829">
    <property type="term" value="C:cytosol"/>
    <property type="evidence" value="ECO:0007669"/>
    <property type="project" value="TreeGrafter"/>
</dbReference>
<dbReference type="PANTHER" id="PTHR11803">
    <property type="entry name" value="2-IMINOBUTANOATE/2-IMINOPROPANOATE DEAMINASE RIDA"/>
    <property type="match status" value="1"/>
</dbReference>
<accession>A0A2T0TIK9</accession>
<dbReference type="Pfam" id="PF01042">
    <property type="entry name" value="Ribonuc_L-PSP"/>
    <property type="match status" value="1"/>
</dbReference>
<organism evidence="2 3">
    <name type="scientific">Spirosoma oryzae</name>
    <dbReference type="NCBI Taxonomy" id="1469603"/>
    <lineage>
        <taxon>Bacteria</taxon>
        <taxon>Pseudomonadati</taxon>
        <taxon>Bacteroidota</taxon>
        <taxon>Cytophagia</taxon>
        <taxon>Cytophagales</taxon>
        <taxon>Cytophagaceae</taxon>
        <taxon>Spirosoma</taxon>
    </lineage>
</organism>
<dbReference type="Gene3D" id="3.30.1330.40">
    <property type="entry name" value="RutC-like"/>
    <property type="match status" value="1"/>
</dbReference>
<evidence type="ECO:0000313" key="3">
    <source>
        <dbReference type="Proteomes" id="UP000238375"/>
    </source>
</evidence>
<gene>
    <name evidence="2" type="ORF">CLV58_102252</name>
</gene>
<dbReference type="NCBIfam" id="TIGR00004">
    <property type="entry name" value="Rid family detoxifying hydrolase"/>
    <property type="match status" value="1"/>
</dbReference>
<evidence type="ECO:0000313" key="2">
    <source>
        <dbReference type="EMBL" id="PRY45503.1"/>
    </source>
</evidence>
<reference evidence="2 3" key="1">
    <citation type="submission" date="2018-03" db="EMBL/GenBank/DDBJ databases">
        <title>Genomic Encyclopedia of Archaeal and Bacterial Type Strains, Phase II (KMG-II): from individual species to whole genera.</title>
        <authorList>
            <person name="Goeker M."/>
        </authorList>
    </citation>
    <scope>NUCLEOTIDE SEQUENCE [LARGE SCALE GENOMIC DNA]</scope>
    <source>
        <strain evidence="2 3">DSM 28354</strain>
    </source>
</reference>
<dbReference type="EMBL" id="PVTE01000002">
    <property type="protein sequence ID" value="PRY45503.1"/>
    <property type="molecule type" value="Genomic_DNA"/>
</dbReference>
<sequence>MYGRQDANLSANRLTKKAMSKQIIYTDQAPAPIGPYSQAVKINGTLFVSGQIALDVAGQGDIKAETQKVMENLGAILKAAGMDYTNVVKSSIFVKDMNNFASINEVYGQYFTADPPARETVEVARLPKDVNVEISVIAVQ</sequence>
<dbReference type="Proteomes" id="UP000238375">
    <property type="component" value="Unassembled WGS sequence"/>
</dbReference>